<dbReference type="PANTHER" id="PTHR30445">
    <property type="entry name" value="K(+)_H(+) ANTIPORTER SUBUNIT KHTT"/>
    <property type="match status" value="1"/>
</dbReference>
<feature type="transmembrane region" description="Helical" evidence="8">
    <location>
        <begin position="374"/>
        <end position="392"/>
    </location>
</feature>
<dbReference type="PROSITE" id="PS51202">
    <property type="entry name" value="RCK_C"/>
    <property type="match status" value="2"/>
</dbReference>
<organism evidence="10 11">
    <name type="scientific">Ammonicoccus fulvus</name>
    <dbReference type="NCBI Taxonomy" id="3138240"/>
    <lineage>
        <taxon>Bacteria</taxon>
        <taxon>Bacillati</taxon>
        <taxon>Actinomycetota</taxon>
        <taxon>Actinomycetes</taxon>
        <taxon>Propionibacteriales</taxon>
        <taxon>Propionibacteriaceae</taxon>
        <taxon>Ammonicoccus</taxon>
    </lineage>
</organism>
<dbReference type="InterPro" id="IPR006512">
    <property type="entry name" value="YidE_YbjL"/>
</dbReference>
<feature type="transmembrane region" description="Helical" evidence="8">
    <location>
        <begin position="351"/>
        <end position="368"/>
    </location>
</feature>
<evidence type="ECO:0000256" key="7">
    <source>
        <dbReference type="ARBA" id="ARBA00023136"/>
    </source>
</evidence>
<feature type="transmembrane region" description="Helical" evidence="8">
    <location>
        <begin position="93"/>
        <end position="113"/>
    </location>
</feature>
<protein>
    <submittedName>
        <fullName evidence="10">TrkA C-terminal domain-containing protein</fullName>
    </submittedName>
</protein>
<comment type="subcellular location">
    <subcellularLocation>
        <location evidence="1">Cell membrane</location>
        <topology evidence="1">Multi-pass membrane protein</topology>
    </subcellularLocation>
</comment>
<dbReference type="InterPro" id="IPR050144">
    <property type="entry name" value="AAE_transporter"/>
</dbReference>
<evidence type="ECO:0000256" key="6">
    <source>
        <dbReference type="ARBA" id="ARBA00022989"/>
    </source>
</evidence>
<evidence type="ECO:0000256" key="8">
    <source>
        <dbReference type="SAM" id="Phobius"/>
    </source>
</evidence>
<sequence length="526" mass="55529">MSAVFAFLADMPLIHLFLCVGLGAMLGHTPLFKVRLGAAMVLFTAIAITAVGVTVGAEIAIPAIVGDLGLALFAFAIGITSGPNFFHSLKSSWPLMLGVAIILALAGVVAVPVGRLLGLGTDTIAGTYAGALTNTPALAAAGGTPEATVGYSVAYLFGVIGILLAVLASLAYRRKDSDAPQELMEMAVRVERTDKPVADEIVKVHDGQVHFNRIRRTEDGPTELVDPGDVLEKDDVVTVVGPADEVKQVAHELGHRSSHHLSDDRRNLDFRRITISRPSIAGREIRSLHLEKRYGATISRIRRGDIDMVAMPDSILQLGDRIRVVVHREGMDRITRYFGDSTRGLSDINPIAGGVGLTLGLLIGHIPLPLPGGGTFTIGAAAGALIMGLIMGRIGRIGRVITTLPYTAAMTLTEFGLLIFLAYAGTRAGGQILDAFTSGAWWRIAILGAVITTTMGVLIYVVGRWGFRQGGTRLSGMIAGMQTQPALLAYANGRTGFDPRVGLGYALAYPTAMVTKILVATILAAL</sequence>
<evidence type="ECO:0000256" key="5">
    <source>
        <dbReference type="ARBA" id="ARBA00022692"/>
    </source>
</evidence>
<feature type="transmembrane region" description="Helical" evidence="8">
    <location>
        <begin position="34"/>
        <end position="53"/>
    </location>
</feature>
<dbReference type="RefSeq" id="WP_425307931.1">
    <property type="nucleotide sequence ID" value="NZ_CP154795.1"/>
</dbReference>
<keyword evidence="4" id="KW-1003">Cell membrane</keyword>
<keyword evidence="7 8" id="KW-0472">Membrane</keyword>
<evidence type="ECO:0000256" key="1">
    <source>
        <dbReference type="ARBA" id="ARBA00004651"/>
    </source>
</evidence>
<dbReference type="SUPFAM" id="SSF116726">
    <property type="entry name" value="TrkA C-terminal domain-like"/>
    <property type="match status" value="1"/>
</dbReference>
<evidence type="ECO:0000259" key="9">
    <source>
        <dbReference type="PROSITE" id="PS51202"/>
    </source>
</evidence>
<dbReference type="Pfam" id="PF06826">
    <property type="entry name" value="Asp-Al_Ex"/>
    <property type="match status" value="2"/>
</dbReference>
<feature type="transmembrane region" description="Helical" evidence="8">
    <location>
        <begin position="440"/>
        <end position="462"/>
    </location>
</feature>
<dbReference type="Proteomes" id="UP001442841">
    <property type="component" value="Chromosome"/>
</dbReference>
<dbReference type="EMBL" id="CP154795">
    <property type="protein sequence ID" value="XAN06502.1"/>
    <property type="molecule type" value="Genomic_DNA"/>
</dbReference>
<evidence type="ECO:0000256" key="3">
    <source>
        <dbReference type="ARBA" id="ARBA00022448"/>
    </source>
</evidence>
<name>A0ABZ3FKF2_9ACTN</name>
<feature type="transmembrane region" description="Helical" evidence="8">
    <location>
        <begin position="6"/>
        <end position="27"/>
    </location>
</feature>
<evidence type="ECO:0000256" key="2">
    <source>
        <dbReference type="ARBA" id="ARBA00009854"/>
    </source>
</evidence>
<proteinExistence type="inferred from homology"/>
<dbReference type="NCBIfam" id="TIGR01625">
    <property type="entry name" value="YidE_YbjL_dupl"/>
    <property type="match status" value="1"/>
</dbReference>
<feature type="transmembrane region" description="Helical" evidence="8">
    <location>
        <begin position="59"/>
        <end position="81"/>
    </location>
</feature>
<keyword evidence="3" id="KW-0813">Transport</keyword>
<keyword evidence="6 8" id="KW-1133">Transmembrane helix</keyword>
<comment type="similarity">
    <text evidence="2">Belongs to the AAE transporter (TC 2.A.81) family.</text>
</comment>
<evidence type="ECO:0000313" key="10">
    <source>
        <dbReference type="EMBL" id="XAN06502.1"/>
    </source>
</evidence>
<dbReference type="Pfam" id="PF02080">
    <property type="entry name" value="TrkA_C"/>
    <property type="match status" value="1"/>
</dbReference>
<feature type="domain" description="RCK C-terminal" evidence="9">
    <location>
        <begin position="173"/>
        <end position="255"/>
    </location>
</feature>
<dbReference type="InterPro" id="IPR036721">
    <property type="entry name" value="RCK_C_sf"/>
</dbReference>
<feature type="transmembrane region" description="Helical" evidence="8">
    <location>
        <begin position="153"/>
        <end position="172"/>
    </location>
</feature>
<feature type="domain" description="RCK C-terminal" evidence="9">
    <location>
        <begin position="256"/>
        <end position="340"/>
    </location>
</feature>
<gene>
    <name evidence="10" type="ORF">AADG42_03980</name>
</gene>
<feature type="transmembrane region" description="Helical" evidence="8">
    <location>
        <begin position="404"/>
        <end position="425"/>
    </location>
</feature>
<feature type="transmembrane region" description="Helical" evidence="8">
    <location>
        <begin position="503"/>
        <end position="525"/>
    </location>
</feature>
<dbReference type="PANTHER" id="PTHR30445:SF3">
    <property type="entry name" value="TRANSPORT PROTEIN YIDE-RELATED"/>
    <property type="match status" value="1"/>
</dbReference>
<accession>A0ABZ3FKF2</accession>
<evidence type="ECO:0000313" key="11">
    <source>
        <dbReference type="Proteomes" id="UP001442841"/>
    </source>
</evidence>
<keyword evidence="11" id="KW-1185">Reference proteome</keyword>
<evidence type="ECO:0000256" key="4">
    <source>
        <dbReference type="ARBA" id="ARBA00022475"/>
    </source>
</evidence>
<dbReference type="InterPro" id="IPR006037">
    <property type="entry name" value="RCK_C"/>
</dbReference>
<dbReference type="Gene3D" id="3.30.70.1450">
    <property type="entry name" value="Regulator of K+ conductance, C-terminal domain"/>
    <property type="match status" value="1"/>
</dbReference>
<reference evidence="10 11" key="1">
    <citation type="submission" date="2024-04" db="EMBL/GenBank/DDBJ databases">
        <title>Isolation of an actinomycete strain from pig manure.</title>
        <authorList>
            <person name="Gong T."/>
            <person name="Yu Z."/>
            <person name="An M."/>
            <person name="Wei C."/>
            <person name="Yang W."/>
            <person name="Liu L."/>
        </authorList>
    </citation>
    <scope>NUCLEOTIDE SEQUENCE [LARGE SCALE GENOMIC DNA]</scope>
    <source>
        <strain evidence="10 11">ZF39</strain>
    </source>
</reference>
<keyword evidence="5 8" id="KW-0812">Transmembrane</keyword>